<dbReference type="SUPFAM" id="SSF56935">
    <property type="entry name" value="Porins"/>
    <property type="match status" value="1"/>
</dbReference>
<gene>
    <name evidence="1" type="ORF">GARC_4192</name>
</gene>
<dbReference type="eggNOG" id="COG3203">
    <property type="taxonomic scope" value="Bacteria"/>
</dbReference>
<dbReference type="EMBL" id="BAEO01000060">
    <property type="protein sequence ID" value="GAC21134.1"/>
    <property type="molecule type" value="Genomic_DNA"/>
</dbReference>
<dbReference type="InterPro" id="IPR023614">
    <property type="entry name" value="Porin_dom_sf"/>
</dbReference>
<reference evidence="1 2" key="1">
    <citation type="journal article" date="2017" name="Antonie Van Leeuwenhoek">
        <title>Rhizobium rhizosphaerae sp. nov., a novel species isolated from rice rhizosphere.</title>
        <authorList>
            <person name="Zhao J.J."/>
            <person name="Zhang J."/>
            <person name="Zhang R.J."/>
            <person name="Zhang C.W."/>
            <person name="Yin H.Q."/>
            <person name="Zhang X.X."/>
        </authorList>
    </citation>
    <scope>NUCLEOTIDE SEQUENCE [LARGE SCALE GENOMIC DNA]</scope>
    <source>
        <strain evidence="1 2">BSs20135</strain>
    </source>
</reference>
<dbReference type="Gene3D" id="2.40.160.10">
    <property type="entry name" value="Porin"/>
    <property type="match status" value="1"/>
</dbReference>
<organism evidence="1 2">
    <name type="scientific">Paraglaciecola arctica BSs20135</name>
    <dbReference type="NCBI Taxonomy" id="493475"/>
    <lineage>
        <taxon>Bacteria</taxon>
        <taxon>Pseudomonadati</taxon>
        <taxon>Pseudomonadota</taxon>
        <taxon>Gammaproteobacteria</taxon>
        <taxon>Alteromonadales</taxon>
        <taxon>Alteromonadaceae</taxon>
        <taxon>Paraglaciecola</taxon>
    </lineage>
</organism>
<sequence length="389" mass="44316">MISLAQLSWIATLRAETIDKLQFSGFARVVMGYLDDKNAEYLGYDNSVSFDQESLIGVQVDYQLLDELAFTGQLIGHTGKERDSGVEWLYLTYAPTNKLKLKLGRQRTPFLNYSDVIDVGYAYPWATLPQQIYPRHFFSTFDGLMANYEITGKEFVMNIEGYWGYFEDKIVVSERVMNAKTNDFSGVISVVNYKNWTFRGSYHRGKTSIELDELTEFSGLLGQLGFIQSAESLATAGLTEVFQLSANYENLNYFIRTELNRIQADFVLVPDTDGYSISTGYNYFPFSTYIVYSKNKTQYEQPASDIPVGLSPQLDVIAFSYQEIFNQLPVDSSEAFTIGTRWDLKAGLALKGEVSWINGEETDRAYFSINDPSFDRKATLYLLALEWVF</sequence>
<dbReference type="STRING" id="493475.GARC_4192"/>
<dbReference type="AlphaFoldDB" id="K6XKD9"/>
<comment type="caution">
    <text evidence="1">The sequence shown here is derived from an EMBL/GenBank/DDBJ whole genome shotgun (WGS) entry which is preliminary data.</text>
</comment>
<accession>K6XKD9</accession>
<keyword evidence="2" id="KW-1185">Reference proteome</keyword>
<evidence type="ECO:0008006" key="3">
    <source>
        <dbReference type="Google" id="ProtNLM"/>
    </source>
</evidence>
<evidence type="ECO:0000313" key="2">
    <source>
        <dbReference type="Proteomes" id="UP000006327"/>
    </source>
</evidence>
<evidence type="ECO:0000313" key="1">
    <source>
        <dbReference type="EMBL" id="GAC21134.1"/>
    </source>
</evidence>
<proteinExistence type="predicted"/>
<protein>
    <recommendedName>
        <fullName evidence="3">Porin domain-containing protein</fullName>
    </recommendedName>
</protein>
<name>K6XKD9_9ALTE</name>
<dbReference type="Proteomes" id="UP000006327">
    <property type="component" value="Unassembled WGS sequence"/>
</dbReference>